<evidence type="ECO:0000313" key="1">
    <source>
        <dbReference type="EMBL" id="BCB88873.1"/>
    </source>
</evidence>
<keyword evidence="2" id="KW-1185">Reference proteome</keyword>
<dbReference type="KEGG" id="psuu:Psuf_061860"/>
<dbReference type="RefSeq" id="WP_173160504.1">
    <property type="nucleotide sequence ID" value="NZ_AP022871.1"/>
</dbReference>
<reference evidence="1 2" key="1">
    <citation type="submission" date="2020-03" db="EMBL/GenBank/DDBJ databases">
        <title>Whole genome shotgun sequence of Phytohabitans suffuscus NBRC 105367.</title>
        <authorList>
            <person name="Komaki H."/>
            <person name="Tamura T."/>
        </authorList>
    </citation>
    <scope>NUCLEOTIDE SEQUENCE [LARGE SCALE GENOMIC DNA]</scope>
    <source>
        <strain evidence="1 2">NBRC 105367</strain>
    </source>
</reference>
<name>A0A6F8YSB2_9ACTN</name>
<dbReference type="EMBL" id="AP022871">
    <property type="protein sequence ID" value="BCB88873.1"/>
    <property type="molecule type" value="Genomic_DNA"/>
</dbReference>
<proteinExistence type="predicted"/>
<sequence>MRIGYSMWGFLGDGILDTPDGARAYRRPFIDGLIAAGHEVVLLQSNRDLYEAGEDLRDRYRWHMGFPDVDALIFEWRWPLPGRNTTRCGDIGHTCDLHRQTELFDNYTAAGTPTLVWDLDRQLPADDPCRQLPNVVVGEFALRLTPGAEGLYCPVPDDLLDRADPKQLAAADRPTPLVYVGNQYDRDEAFDRYFAPAAATVPHRVVGKWTRTLAWPRVDFAGRCGFAEVEQVHRAALATVLLLPERYAAVGHMTSRWFEALLAGCLPLVPAEIHGVDAYVPPQLRVNDGHEVIEKLAWLRSIAGSAEHADLIAACLGYLEPFRCSAQVATTVKLLEGLS</sequence>
<dbReference type="Proteomes" id="UP000503011">
    <property type="component" value="Chromosome"/>
</dbReference>
<gene>
    <name evidence="1" type="ORF">Psuf_061860</name>
</gene>
<evidence type="ECO:0008006" key="3">
    <source>
        <dbReference type="Google" id="ProtNLM"/>
    </source>
</evidence>
<organism evidence="1 2">
    <name type="scientific">Phytohabitans suffuscus</name>
    <dbReference type="NCBI Taxonomy" id="624315"/>
    <lineage>
        <taxon>Bacteria</taxon>
        <taxon>Bacillati</taxon>
        <taxon>Actinomycetota</taxon>
        <taxon>Actinomycetes</taxon>
        <taxon>Micromonosporales</taxon>
        <taxon>Micromonosporaceae</taxon>
    </lineage>
</organism>
<dbReference type="AlphaFoldDB" id="A0A6F8YSB2"/>
<evidence type="ECO:0000313" key="2">
    <source>
        <dbReference type="Proteomes" id="UP000503011"/>
    </source>
</evidence>
<protein>
    <recommendedName>
        <fullName evidence="3">Glycosyl transferase</fullName>
    </recommendedName>
</protein>
<reference evidence="1 2" key="2">
    <citation type="submission" date="2020-03" db="EMBL/GenBank/DDBJ databases">
        <authorList>
            <person name="Ichikawa N."/>
            <person name="Kimura A."/>
            <person name="Kitahashi Y."/>
            <person name="Uohara A."/>
        </authorList>
    </citation>
    <scope>NUCLEOTIDE SEQUENCE [LARGE SCALE GENOMIC DNA]</scope>
    <source>
        <strain evidence="1 2">NBRC 105367</strain>
    </source>
</reference>
<accession>A0A6F8YSB2</accession>